<proteinExistence type="predicted"/>
<dbReference type="EMBL" id="JBDJPC010000012">
    <property type="protein sequence ID" value="KAL1489299.1"/>
    <property type="molecule type" value="Genomic_DNA"/>
</dbReference>
<gene>
    <name evidence="1" type="ORF">ABEB36_014222</name>
</gene>
<keyword evidence="2" id="KW-1185">Reference proteome</keyword>
<name>A0ABD1E3X6_HYPHA</name>
<dbReference type="AlphaFoldDB" id="A0ABD1E3X6"/>
<evidence type="ECO:0000313" key="2">
    <source>
        <dbReference type="Proteomes" id="UP001566132"/>
    </source>
</evidence>
<protein>
    <recommendedName>
        <fullName evidence="3">CCHC-type domain-containing protein</fullName>
    </recommendedName>
</protein>
<evidence type="ECO:0008006" key="3">
    <source>
        <dbReference type="Google" id="ProtNLM"/>
    </source>
</evidence>
<evidence type="ECO:0000313" key="1">
    <source>
        <dbReference type="EMBL" id="KAL1489299.1"/>
    </source>
</evidence>
<sequence>MGHLKNVCGLKCYNCNKYEHKSNNCRENKINKHRKSVTFAQSAMYSDVKQNQENDSDFMAFCAIQSKCRADEKMVLYAGSGAAHHYTGCGI</sequence>
<accession>A0ABD1E3X6</accession>
<dbReference type="Proteomes" id="UP001566132">
    <property type="component" value="Unassembled WGS sequence"/>
</dbReference>
<reference evidence="1 2" key="1">
    <citation type="submission" date="2024-05" db="EMBL/GenBank/DDBJ databases">
        <title>Genetic variation in Jamaican populations of the coffee berry borer (Hypothenemus hampei).</title>
        <authorList>
            <person name="Errbii M."/>
            <person name="Myrie A."/>
        </authorList>
    </citation>
    <scope>NUCLEOTIDE SEQUENCE [LARGE SCALE GENOMIC DNA]</scope>
    <source>
        <strain evidence="1">JA-Hopewell-2020-01-JO</strain>
        <tissue evidence="1">Whole body</tissue>
    </source>
</reference>
<comment type="caution">
    <text evidence="1">The sequence shown here is derived from an EMBL/GenBank/DDBJ whole genome shotgun (WGS) entry which is preliminary data.</text>
</comment>
<organism evidence="1 2">
    <name type="scientific">Hypothenemus hampei</name>
    <name type="common">Coffee berry borer</name>
    <dbReference type="NCBI Taxonomy" id="57062"/>
    <lineage>
        <taxon>Eukaryota</taxon>
        <taxon>Metazoa</taxon>
        <taxon>Ecdysozoa</taxon>
        <taxon>Arthropoda</taxon>
        <taxon>Hexapoda</taxon>
        <taxon>Insecta</taxon>
        <taxon>Pterygota</taxon>
        <taxon>Neoptera</taxon>
        <taxon>Endopterygota</taxon>
        <taxon>Coleoptera</taxon>
        <taxon>Polyphaga</taxon>
        <taxon>Cucujiformia</taxon>
        <taxon>Curculionidae</taxon>
        <taxon>Scolytinae</taxon>
        <taxon>Hypothenemus</taxon>
    </lineage>
</organism>